<dbReference type="EMBL" id="GG738870">
    <property type="protein sequence ID" value="EFC43940.1"/>
    <property type="molecule type" value="Genomic_DNA"/>
</dbReference>
<comment type="similarity">
    <text evidence="2">Belongs to the short-chain dehydrogenases/reductases (SDR) family.</text>
</comment>
<name>D2VGC9_NAEGR</name>
<gene>
    <name evidence="3" type="ORF">NAEGRDRAFT_44570</name>
</gene>
<accession>D2VGC9</accession>
<keyword evidence="4" id="KW-1185">Reference proteome</keyword>
<dbReference type="Pfam" id="PF00106">
    <property type="entry name" value="adh_short"/>
    <property type="match status" value="1"/>
</dbReference>
<sequence>MNRVISYGFLGSLMLYLGRRFFRGTFVSSELMNKKDLSGQVVLVTGCSRGGIGYETVKALYLRGAQVVVAVRDKARSEKEFFELLNQHKGEQRGFIVVMKVDLDDLESVREFAKEFLQRFNRLDILINNAGLGGADGVSKQGYETHFAVNHLSHFLLVHYLRQLILDTSVKYYKECKIINVGSAAHMFVRKEEHLNFTKERISKADPTMFAYGQSKLCNLLFTKSLARQLQDSKVGVYVIHPGAVQTNFFRRMPIMSILNWIVWYFFKTPEGGAQTQIHVALESMDKLRSGGYYSDCGLARETSLANNVDIQDKLWNFSEELCKDYM</sequence>
<dbReference type="Gene3D" id="3.40.50.720">
    <property type="entry name" value="NAD(P)-binding Rossmann-like Domain"/>
    <property type="match status" value="1"/>
</dbReference>
<evidence type="ECO:0000256" key="2">
    <source>
        <dbReference type="RuleBase" id="RU000363"/>
    </source>
</evidence>
<dbReference type="STRING" id="5762.D2VGC9"/>
<dbReference type="PRINTS" id="PR00081">
    <property type="entry name" value="GDHRDH"/>
</dbReference>
<dbReference type="OrthoDB" id="191139at2759"/>
<dbReference type="eggNOG" id="KOG1208">
    <property type="taxonomic scope" value="Eukaryota"/>
</dbReference>
<keyword evidence="1" id="KW-0560">Oxidoreductase</keyword>
<organism evidence="4">
    <name type="scientific">Naegleria gruberi</name>
    <name type="common">Amoeba</name>
    <dbReference type="NCBI Taxonomy" id="5762"/>
    <lineage>
        <taxon>Eukaryota</taxon>
        <taxon>Discoba</taxon>
        <taxon>Heterolobosea</taxon>
        <taxon>Tetramitia</taxon>
        <taxon>Eutetramitia</taxon>
        <taxon>Vahlkampfiidae</taxon>
        <taxon>Naegleria</taxon>
    </lineage>
</organism>
<dbReference type="AlphaFoldDB" id="D2VGC9"/>
<dbReference type="InterPro" id="IPR002347">
    <property type="entry name" value="SDR_fam"/>
</dbReference>
<dbReference type="InterPro" id="IPR036291">
    <property type="entry name" value="NAD(P)-bd_dom_sf"/>
</dbReference>
<protein>
    <submittedName>
        <fullName evidence="3">Predicted protein</fullName>
    </submittedName>
</protein>
<dbReference type="VEuPathDB" id="AmoebaDB:NAEGRDRAFT_44570"/>
<dbReference type="Proteomes" id="UP000006671">
    <property type="component" value="Unassembled WGS sequence"/>
</dbReference>
<dbReference type="PRINTS" id="PR00080">
    <property type="entry name" value="SDRFAMILY"/>
</dbReference>
<dbReference type="RefSeq" id="XP_002676684.1">
    <property type="nucleotide sequence ID" value="XM_002676638.1"/>
</dbReference>
<proteinExistence type="inferred from homology"/>
<dbReference type="PANTHER" id="PTHR43157">
    <property type="entry name" value="PHOSPHATIDYLINOSITOL-GLYCAN BIOSYNTHESIS CLASS F PROTEIN-RELATED"/>
    <property type="match status" value="1"/>
</dbReference>
<dbReference type="CDD" id="cd05327">
    <property type="entry name" value="retinol-DH_like_SDR_c_like"/>
    <property type="match status" value="1"/>
</dbReference>
<evidence type="ECO:0000313" key="3">
    <source>
        <dbReference type="EMBL" id="EFC43940.1"/>
    </source>
</evidence>
<dbReference type="KEGG" id="ngr:NAEGRDRAFT_44570"/>
<evidence type="ECO:0000313" key="4">
    <source>
        <dbReference type="Proteomes" id="UP000006671"/>
    </source>
</evidence>
<dbReference type="InParanoid" id="D2VGC9"/>
<dbReference type="SUPFAM" id="SSF51735">
    <property type="entry name" value="NAD(P)-binding Rossmann-fold domains"/>
    <property type="match status" value="1"/>
</dbReference>
<dbReference type="GO" id="GO:0016491">
    <property type="term" value="F:oxidoreductase activity"/>
    <property type="evidence" value="ECO:0007669"/>
    <property type="project" value="UniProtKB-KW"/>
</dbReference>
<dbReference type="OMA" id="DCAEHRL"/>
<dbReference type="FunCoup" id="D2VGC9">
    <property type="interactions" value="121"/>
</dbReference>
<dbReference type="PANTHER" id="PTHR43157:SF31">
    <property type="entry name" value="PHOSPHATIDYLINOSITOL-GLYCAN BIOSYNTHESIS CLASS F PROTEIN"/>
    <property type="match status" value="1"/>
</dbReference>
<evidence type="ECO:0000256" key="1">
    <source>
        <dbReference type="ARBA" id="ARBA00023002"/>
    </source>
</evidence>
<reference evidence="3 4" key="1">
    <citation type="journal article" date="2010" name="Cell">
        <title>The genome of Naegleria gruberi illuminates early eukaryotic versatility.</title>
        <authorList>
            <person name="Fritz-Laylin L.K."/>
            <person name="Prochnik S.E."/>
            <person name="Ginger M.L."/>
            <person name="Dacks J.B."/>
            <person name="Carpenter M.L."/>
            <person name="Field M.C."/>
            <person name="Kuo A."/>
            <person name="Paredez A."/>
            <person name="Chapman J."/>
            <person name="Pham J."/>
            <person name="Shu S."/>
            <person name="Neupane R."/>
            <person name="Cipriano M."/>
            <person name="Mancuso J."/>
            <person name="Tu H."/>
            <person name="Salamov A."/>
            <person name="Lindquist E."/>
            <person name="Shapiro H."/>
            <person name="Lucas S."/>
            <person name="Grigoriev I.V."/>
            <person name="Cande W.Z."/>
            <person name="Fulton C."/>
            <person name="Rokhsar D.S."/>
            <person name="Dawson S.C."/>
        </authorList>
    </citation>
    <scope>NUCLEOTIDE SEQUENCE [LARGE SCALE GENOMIC DNA]</scope>
    <source>
        <strain evidence="3 4">NEG-M</strain>
    </source>
</reference>
<dbReference type="GeneID" id="8847891"/>